<feature type="non-terminal residue" evidence="2">
    <location>
        <position position="126"/>
    </location>
</feature>
<feature type="region of interest" description="Disordered" evidence="1">
    <location>
        <begin position="1"/>
        <end position="39"/>
    </location>
</feature>
<evidence type="ECO:0000256" key="1">
    <source>
        <dbReference type="SAM" id="MobiDB-lite"/>
    </source>
</evidence>
<accession>A0A8J4DFR5</accession>
<protein>
    <submittedName>
        <fullName evidence="2">Uncharacterized protein</fullName>
    </submittedName>
</protein>
<organism evidence="2 3">
    <name type="scientific">Volvox reticuliferus</name>
    <dbReference type="NCBI Taxonomy" id="1737510"/>
    <lineage>
        <taxon>Eukaryota</taxon>
        <taxon>Viridiplantae</taxon>
        <taxon>Chlorophyta</taxon>
        <taxon>core chlorophytes</taxon>
        <taxon>Chlorophyceae</taxon>
        <taxon>CS clade</taxon>
        <taxon>Chlamydomonadales</taxon>
        <taxon>Volvocaceae</taxon>
        <taxon>Volvox</taxon>
    </lineage>
</organism>
<sequence>GKSQPLLGSELSPGTPSSGGTRSGGTVRGKDPSMGLGPGQVYFVVDPATGLVVGTAQATGTSTPGSMAPNTPDGAMSFHAPAAGGSVPMGGSARSSIELPRNTLASSGVVTSGQLAPSPSTRGSGS</sequence>
<dbReference type="AlphaFoldDB" id="A0A8J4DFR5"/>
<gene>
    <name evidence="2" type="ORF">Vretimale_4427</name>
</gene>
<dbReference type="EMBL" id="BNCQ01000006">
    <property type="protein sequence ID" value="GIL99266.1"/>
    <property type="molecule type" value="Genomic_DNA"/>
</dbReference>
<feature type="non-terminal residue" evidence="2">
    <location>
        <position position="1"/>
    </location>
</feature>
<feature type="region of interest" description="Disordered" evidence="1">
    <location>
        <begin position="56"/>
        <end position="126"/>
    </location>
</feature>
<name>A0A8J4DFR5_9CHLO</name>
<feature type="compositionally biased region" description="Low complexity" evidence="1">
    <location>
        <begin position="1"/>
        <end position="20"/>
    </location>
</feature>
<reference evidence="2" key="1">
    <citation type="journal article" date="2021" name="Proc. Natl. Acad. Sci. U.S.A.">
        <title>Three genomes in the algal genus Volvox reveal the fate of a haploid sex-determining region after a transition to homothallism.</title>
        <authorList>
            <person name="Yamamoto K."/>
            <person name="Hamaji T."/>
            <person name="Kawai-Toyooka H."/>
            <person name="Matsuzaki R."/>
            <person name="Takahashi F."/>
            <person name="Nishimura Y."/>
            <person name="Kawachi M."/>
            <person name="Noguchi H."/>
            <person name="Minakuchi Y."/>
            <person name="Umen J.G."/>
            <person name="Toyoda A."/>
            <person name="Nozaki H."/>
        </authorList>
    </citation>
    <scope>NUCLEOTIDE SEQUENCE</scope>
    <source>
        <strain evidence="2">NIES-3785</strain>
    </source>
</reference>
<evidence type="ECO:0000313" key="2">
    <source>
        <dbReference type="EMBL" id="GIL99266.1"/>
    </source>
</evidence>
<evidence type="ECO:0000313" key="3">
    <source>
        <dbReference type="Proteomes" id="UP000722791"/>
    </source>
</evidence>
<dbReference type="Proteomes" id="UP000722791">
    <property type="component" value="Unassembled WGS sequence"/>
</dbReference>
<feature type="compositionally biased region" description="Polar residues" evidence="1">
    <location>
        <begin position="103"/>
        <end position="126"/>
    </location>
</feature>
<comment type="caution">
    <text evidence="2">The sequence shown here is derived from an EMBL/GenBank/DDBJ whole genome shotgun (WGS) entry which is preliminary data.</text>
</comment>
<feature type="compositionally biased region" description="Polar residues" evidence="1">
    <location>
        <begin position="56"/>
        <end position="69"/>
    </location>
</feature>
<proteinExistence type="predicted"/>